<sequence length="466" mass="51196">MKISITAKLFAAVLATALLVALAMGVAAHLNLKRGFLGYLNEQGELRLEAAVPGVTAGYRANGNSWNFLREHPELWYKQLRPLADDEGRALDPRERPPPTVSELTGATRRFALYDTDRRRVAGFEGSTAPEVERPIVVDGVTVGWLTMARFEAVSSAAERRFEDAQWRSRWLVGAGAMLLAAGIAVWVSRALLTPVKEVAAATHRLAAGEYGTRVHIEARDEVGQLAVDFNRLAHTLQRNEEMRREFMADVSHELRTPLGVLHGELEAIEDGVRTLDRESVRSLQAEVATLNKLVSDLYDLSLADVGALTYRKADLDVAETLRLAAGAFRERLSERGIKLALVLPEAPLMAFVDERRLVQLFNNLLENTCRYTDAGGMLRVSARLDGARVCIDFSDTAPGVADEQRAHLFERFYRTDASRNRQSGGAGLGLAICQRIVEAHDGRIEAKASPLGGLWIAIELPQGAA</sequence>
<dbReference type="Pfam" id="PF02518">
    <property type="entry name" value="HATPase_c"/>
    <property type="match status" value="1"/>
</dbReference>
<dbReference type="InterPro" id="IPR050428">
    <property type="entry name" value="TCS_sensor_his_kinase"/>
</dbReference>
<keyword evidence="4" id="KW-0597">Phosphoprotein</keyword>
<dbReference type="RefSeq" id="WP_085752788.1">
    <property type="nucleotide sequence ID" value="NZ_BSPR01000020.1"/>
</dbReference>
<dbReference type="GO" id="GO:0005886">
    <property type="term" value="C:plasma membrane"/>
    <property type="evidence" value="ECO:0007669"/>
    <property type="project" value="UniProtKB-SubCell"/>
</dbReference>
<evidence type="ECO:0000256" key="8">
    <source>
        <dbReference type="ARBA" id="ARBA00022989"/>
    </source>
</evidence>
<dbReference type="NCBIfam" id="NF012163">
    <property type="entry name" value="BaeS_SmeS"/>
    <property type="match status" value="1"/>
</dbReference>
<dbReference type="EC" id="2.7.13.3" evidence="3"/>
<dbReference type="PANTHER" id="PTHR45436">
    <property type="entry name" value="SENSOR HISTIDINE KINASE YKOH"/>
    <property type="match status" value="1"/>
</dbReference>
<dbReference type="FunFam" id="3.30.565.10:FF:000006">
    <property type="entry name" value="Sensor histidine kinase WalK"/>
    <property type="match status" value="1"/>
</dbReference>
<dbReference type="OrthoDB" id="9804645at2"/>
<dbReference type="InterPro" id="IPR005467">
    <property type="entry name" value="His_kinase_dom"/>
</dbReference>
<proteinExistence type="predicted"/>
<dbReference type="InterPro" id="IPR003594">
    <property type="entry name" value="HATPase_dom"/>
</dbReference>
<evidence type="ECO:0000256" key="7">
    <source>
        <dbReference type="ARBA" id="ARBA00022777"/>
    </source>
</evidence>
<keyword evidence="7 11" id="KW-0418">Kinase</keyword>
<dbReference type="InterPro" id="IPR036097">
    <property type="entry name" value="HisK_dim/P_sf"/>
</dbReference>
<evidence type="ECO:0000256" key="4">
    <source>
        <dbReference type="ARBA" id="ARBA00022553"/>
    </source>
</evidence>
<dbReference type="Proteomes" id="UP000193427">
    <property type="component" value="Chromosome"/>
</dbReference>
<dbReference type="PROSITE" id="PS50885">
    <property type="entry name" value="HAMP"/>
    <property type="match status" value="1"/>
</dbReference>
<accession>A0A1W6LE30</accession>
<comment type="catalytic activity">
    <reaction evidence="1">
        <text>ATP + protein L-histidine = ADP + protein N-phospho-L-histidine.</text>
        <dbReference type="EC" id="2.7.13.3"/>
    </reaction>
</comment>
<dbReference type="GO" id="GO:0000155">
    <property type="term" value="F:phosphorelay sensor kinase activity"/>
    <property type="evidence" value="ECO:0007669"/>
    <property type="project" value="InterPro"/>
</dbReference>
<dbReference type="AlphaFoldDB" id="A0A1W6LE30"/>
<name>A0A1W6LE30_9BURK</name>
<dbReference type="STRING" id="946333.A4W93_22680"/>
<dbReference type="SUPFAM" id="SSF47384">
    <property type="entry name" value="Homodimeric domain of signal transducing histidine kinase"/>
    <property type="match status" value="1"/>
</dbReference>
<dbReference type="SMART" id="SM00387">
    <property type="entry name" value="HATPase_c"/>
    <property type="match status" value="1"/>
</dbReference>
<dbReference type="KEGG" id="rgu:A4W93_22680"/>
<evidence type="ECO:0000256" key="5">
    <source>
        <dbReference type="ARBA" id="ARBA00022679"/>
    </source>
</evidence>
<keyword evidence="9" id="KW-0902">Two-component regulatory system</keyword>
<keyword evidence="12" id="KW-1185">Reference proteome</keyword>
<dbReference type="SUPFAM" id="SSF55874">
    <property type="entry name" value="ATPase domain of HSP90 chaperone/DNA topoisomerase II/histidine kinase"/>
    <property type="match status" value="1"/>
</dbReference>
<evidence type="ECO:0000313" key="12">
    <source>
        <dbReference type="Proteomes" id="UP000193427"/>
    </source>
</evidence>
<keyword evidence="8" id="KW-1133">Transmembrane helix</keyword>
<comment type="subcellular location">
    <subcellularLocation>
        <location evidence="2">Cell inner membrane</location>
        <topology evidence="2">Multi-pass membrane protein</topology>
    </subcellularLocation>
</comment>
<evidence type="ECO:0000256" key="1">
    <source>
        <dbReference type="ARBA" id="ARBA00000085"/>
    </source>
</evidence>
<evidence type="ECO:0000256" key="6">
    <source>
        <dbReference type="ARBA" id="ARBA00022692"/>
    </source>
</evidence>
<dbReference type="SMART" id="SM00304">
    <property type="entry name" value="HAMP"/>
    <property type="match status" value="1"/>
</dbReference>
<gene>
    <name evidence="11" type="ORF">A4W93_22680</name>
</gene>
<reference evidence="11 12" key="1">
    <citation type="submission" date="2016-04" db="EMBL/GenBank/DDBJ databases">
        <title>Complete genome sequence of natural rubber-degrading, novel Gram-negative bacterium, Rhizobacter gummiphilus strain NS21.</title>
        <authorList>
            <person name="Tabata M."/>
            <person name="Kasai D."/>
            <person name="Fukuda M."/>
        </authorList>
    </citation>
    <scope>NUCLEOTIDE SEQUENCE [LARGE SCALE GENOMIC DNA]</scope>
    <source>
        <strain evidence="11 12">NS21</strain>
    </source>
</reference>
<dbReference type="Gene3D" id="1.10.287.130">
    <property type="match status" value="1"/>
</dbReference>
<dbReference type="PRINTS" id="PR00344">
    <property type="entry name" value="BCTRLSENSOR"/>
</dbReference>
<evidence type="ECO:0000256" key="2">
    <source>
        <dbReference type="ARBA" id="ARBA00004429"/>
    </source>
</evidence>
<dbReference type="Pfam" id="PF00672">
    <property type="entry name" value="HAMP"/>
    <property type="match status" value="1"/>
</dbReference>
<dbReference type="InterPro" id="IPR003660">
    <property type="entry name" value="HAMP_dom"/>
</dbReference>
<keyword evidence="6" id="KW-0812">Transmembrane</keyword>
<dbReference type="CDD" id="cd00082">
    <property type="entry name" value="HisKA"/>
    <property type="match status" value="1"/>
</dbReference>
<organism evidence="11 12">
    <name type="scientific">Piscinibacter gummiphilus</name>
    <dbReference type="NCBI Taxonomy" id="946333"/>
    <lineage>
        <taxon>Bacteria</taxon>
        <taxon>Pseudomonadati</taxon>
        <taxon>Pseudomonadota</taxon>
        <taxon>Betaproteobacteria</taxon>
        <taxon>Burkholderiales</taxon>
        <taxon>Sphaerotilaceae</taxon>
        <taxon>Piscinibacter</taxon>
    </lineage>
</organism>
<dbReference type="Pfam" id="PF00512">
    <property type="entry name" value="HisKA"/>
    <property type="match status" value="1"/>
</dbReference>
<dbReference type="InterPro" id="IPR003661">
    <property type="entry name" value="HisK_dim/P_dom"/>
</dbReference>
<dbReference type="InterPro" id="IPR004358">
    <property type="entry name" value="Sig_transdc_His_kin-like_C"/>
</dbReference>
<dbReference type="PANTHER" id="PTHR45436:SF5">
    <property type="entry name" value="SENSOR HISTIDINE KINASE TRCS"/>
    <property type="match status" value="1"/>
</dbReference>
<dbReference type="Gene3D" id="6.10.340.10">
    <property type="match status" value="1"/>
</dbReference>
<evidence type="ECO:0000256" key="3">
    <source>
        <dbReference type="ARBA" id="ARBA00012438"/>
    </source>
</evidence>
<dbReference type="Gene3D" id="3.30.565.10">
    <property type="entry name" value="Histidine kinase-like ATPase, C-terminal domain"/>
    <property type="match status" value="1"/>
</dbReference>
<dbReference type="InterPro" id="IPR036890">
    <property type="entry name" value="HATPase_C_sf"/>
</dbReference>
<evidence type="ECO:0000313" key="11">
    <source>
        <dbReference type="EMBL" id="ARN22487.1"/>
    </source>
</evidence>
<evidence type="ECO:0000256" key="10">
    <source>
        <dbReference type="ARBA" id="ARBA00023136"/>
    </source>
</evidence>
<evidence type="ECO:0000256" key="9">
    <source>
        <dbReference type="ARBA" id="ARBA00023012"/>
    </source>
</evidence>
<keyword evidence="10" id="KW-0472">Membrane</keyword>
<protein>
    <recommendedName>
        <fullName evidence="3">histidine kinase</fullName>
        <ecNumber evidence="3">2.7.13.3</ecNumber>
    </recommendedName>
</protein>
<keyword evidence="5" id="KW-0808">Transferase</keyword>
<dbReference type="CDD" id="cd06225">
    <property type="entry name" value="HAMP"/>
    <property type="match status" value="1"/>
</dbReference>
<dbReference type="EMBL" id="CP015118">
    <property type="protein sequence ID" value="ARN22487.1"/>
    <property type="molecule type" value="Genomic_DNA"/>
</dbReference>
<dbReference type="SUPFAM" id="SSF158472">
    <property type="entry name" value="HAMP domain-like"/>
    <property type="match status" value="1"/>
</dbReference>
<dbReference type="PROSITE" id="PS50109">
    <property type="entry name" value="HIS_KIN"/>
    <property type="match status" value="1"/>
</dbReference>
<dbReference type="SMART" id="SM00388">
    <property type="entry name" value="HisKA"/>
    <property type="match status" value="1"/>
</dbReference>